<evidence type="ECO:0000256" key="3">
    <source>
        <dbReference type="ARBA" id="ARBA00022989"/>
    </source>
</evidence>
<evidence type="ECO:0000256" key="5">
    <source>
        <dbReference type="SAM" id="Phobius"/>
    </source>
</evidence>
<feature type="transmembrane region" description="Helical" evidence="5">
    <location>
        <begin position="54"/>
        <end position="77"/>
    </location>
</feature>
<feature type="transmembrane region" description="Helical" evidence="5">
    <location>
        <begin position="309"/>
        <end position="328"/>
    </location>
</feature>
<feature type="domain" description="Major facilitator superfamily (MFS) profile" evidence="6">
    <location>
        <begin position="142"/>
        <end position="594"/>
    </location>
</feature>
<organism evidence="7 8">
    <name type="scientific">Fasciola hepatica</name>
    <name type="common">Liver fluke</name>
    <dbReference type="NCBI Taxonomy" id="6192"/>
    <lineage>
        <taxon>Eukaryota</taxon>
        <taxon>Metazoa</taxon>
        <taxon>Spiralia</taxon>
        <taxon>Lophotrochozoa</taxon>
        <taxon>Platyhelminthes</taxon>
        <taxon>Trematoda</taxon>
        <taxon>Digenea</taxon>
        <taxon>Plagiorchiida</taxon>
        <taxon>Echinostomata</taxon>
        <taxon>Echinostomatoidea</taxon>
        <taxon>Fasciolidae</taxon>
        <taxon>Fasciola</taxon>
    </lineage>
</organism>
<evidence type="ECO:0000259" key="6">
    <source>
        <dbReference type="PROSITE" id="PS50850"/>
    </source>
</evidence>
<comment type="caution">
    <text evidence="7">The sequence shown here is derived from an EMBL/GenBank/DDBJ whole genome shotgun (WGS) entry which is preliminary data.</text>
</comment>
<dbReference type="Gene3D" id="1.20.1250.20">
    <property type="entry name" value="MFS general substrate transporter like domains"/>
    <property type="match status" value="1"/>
</dbReference>
<proteinExistence type="predicted"/>
<reference evidence="7" key="1">
    <citation type="submission" date="2019-03" db="EMBL/GenBank/DDBJ databases">
        <title>Improved annotation for the trematode Fasciola hepatica.</title>
        <authorList>
            <person name="Choi Y.-J."/>
            <person name="Martin J."/>
            <person name="Mitreva M."/>
        </authorList>
    </citation>
    <scope>NUCLEOTIDE SEQUENCE [LARGE SCALE GENOMIC DNA]</scope>
</reference>
<feature type="transmembrane region" description="Helical" evidence="5">
    <location>
        <begin position="505"/>
        <end position="529"/>
    </location>
</feature>
<feature type="transmembrane region" description="Helical" evidence="5">
    <location>
        <begin position="479"/>
        <end position="499"/>
    </location>
</feature>
<dbReference type="PROSITE" id="PS50850">
    <property type="entry name" value="MFS"/>
    <property type="match status" value="1"/>
</dbReference>
<gene>
    <name evidence="7" type="ORF">D915_002170</name>
</gene>
<dbReference type="Proteomes" id="UP000230066">
    <property type="component" value="Unassembled WGS sequence"/>
</dbReference>
<keyword evidence="3 5" id="KW-1133">Transmembrane helix</keyword>
<dbReference type="EMBL" id="JXXN02000523">
    <property type="protein sequence ID" value="THD27116.1"/>
    <property type="molecule type" value="Genomic_DNA"/>
</dbReference>
<evidence type="ECO:0000313" key="8">
    <source>
        <dbReference type="Proteomes" id="UP000230066"/>
    </source>
</evidence>
<dbReference type="PANTHER" id="PTHR24064">
    <property type="entry name" value="SOLUTE CARRIER FAMILY 22 MEMBER"/>
    <property type="match status" value="1"/>
</dbReference>
<feature type="transmembrane region" description="Helical" evidence="5">
    <location>
        <begin position="191"/>
        <end position="211"/>
    </location>
</feature>
<keyword evidence="8" id="KW-1185">Reference proteome</keyword>
<feature type="transmembrane region" description="Helical" evidence="5">
    <location>
        <begin position="223"/>
        <end position="242"/>
    </location>
</feature>
<dbReference type="GO" id="GO:0016020">
    <property type="term" value="C:membrane"/>
    <property type="evidence" value="ECO:0007669"/>
    <property type="project" value="UniProtKB-SubCell"/>
</dbReference>
<feature type="transmembrane region" description="Helical" evidence="5">
    <location>
        <begin position="280"/>
        <end position="303"/>
    </location>
</feature>
<evidence type="ECO:0000256" key="4">
    <source>
        <dbReference type="ARBA" id="ARBA00023136"/>
    </source>
</evidence>
<keyword evidence="4 5" id="KW-0472">Membrane</keyword>
<dbReference type="InterPro" id="IPR020846">
    <property type="entry name" value="MFS_dom"/>
</dbReference>
<feature type="transmembrane region" description="Helical" evidence="5">
    <location>
        <begin position="565"/>
        <end position="589"/>
    </location>
</feature>
<comment type="subcellular location">
    <subcellularLocation>
        <location evidence="1">Membrane</location>
        <topology evidence="1">Multi-pass membrane protein</topology>
    </subcellularLocation>
</comment>
<sequence>MNRHQSVPKKEKFGENSEIALKNTRHTQSEHCSQGVGSINVDDLLEQHVGACGLWQWMVVILCVLSAPSMSVFPVFANAVPDLRCQMEPFVEQTFSNYSLNFKEIANIIMPNQVRSDGTQHGCTRLQINWTNKTILNQMITDSLQPNRSQFRNFTDVSTEACPFGYVYQSQPFQYTSTIVAEFNLVCNQSWIPSFGVFLFMIGTLVGYILGGWFGDKYGRKPTAIGFSMAELVGAVIISTAPNQYIYHAGRTFVGITFTGKASVLRLLPIELTLAKYRGYFSSFTILGIAFFHQTIMVCVAYLIPQWRWLNAICMMPGLLCFTFFFLLPESPRWYNSKKRPVKAIKVLQRGMCINHKCSKSQPNTERLQILLTEYNNLQSEENPANFTASNTSVTRQKGNKCNYLISILPSGALLKNLVVGMSLHFVQILAHFGLLLYARVIHKSIYFVALMNATAAIPGPVIASVLYRVFRYRRVPLIVCYLIIVCTLLIGSLYSIIMRTDDDTVLNVCCNCALIMYSATFVMLSIYVAELFPSTFRTRAIGLSAGVGRLGGSLSTFVNQLGAHVIHGLPILVYAGSALLQLLLLFFIPDTTGENLPDTEINEVDRIREEYDQDVVAKCESLVEVTRV</sequence>
<evidence type="ECO:0000313" key="7">
    <source>
        <dbReference type="EMBL" id="THD27116.1"/>
    </source>
</evidence>
<dbReference type="SUPFAM" id="SSF103473">
    <property type="entry name" value="MFS general substrate transporter"/>
    <property type="match status" value="1"/>
</dbReference>
<dbReference type="GO" id="GO:0022857">
    <property type="term" value="F:transmembrane transporter activity"/>
    <property type="evidence" value="ECO:0007669"/>
    <property type="project" value="InterPro"/>
</dbReference>
<keyword evidence="2 5" id="KW-0812">Transmembrane</keyword>
<protein>
    <submittedName>
        <fullName evidence="7">Solute carrier family 22 member 1</fullName>
    </submittedName>
</protein>
<evidence type="ECO:0000256" key="1">
    <source>
        <dbReference type="ARBA" id="ARBA00004141"/>
    </source>
</evidence>
<dbReference type="InterPro" id="IPR005828">
    <property type="entry name" value="MFS_sugar_transport-like"/>
</dbReference>
<feature type="transmembrane region" description="Helical" evidence="5">
    <location>
        <begin position="445"/>
        <end position="467"/>
    </location>
</feature>
<dbReference type="InterPro" id="IPR036259">
    <property type="entry name" value="MFS_trans_sf"/>
</dbReference>
<evidence type="ECO:0000256" key="2">
    <source>
        <dbReference type="ARBA" id="ARBA00022692"/>
    </source>
</evidence>
<dbReference type="Pfam" id="PF00083">
    <property type="entry name" value="Sugar_tr"/>
    <property type="match status" value="1"/>
</dbReference>
<accession>A0A4E0RHC9</accession>
<name>A0A4E0RHC9_FASHE</name>
<dbReference type="AlphaFoldDB" id="A0A4E0RHC9"/>